<evidence type="ECO:0000256" key="1">
    <source>
        <dbReference type="SAM" id="MobiDB-lite"/>
    </source>
</evidence>
<evidence type="ECO:0000313" key="2">
    <source>
        <dbReference type="EMBL" id="SPP95614.1"/>
    </source>
</evidence>
<evidence type="ECO:0000313" key="3">
    <source>
        <dbReference type="Proteomes" id="UP000246085"/>
    </source>
</evidence>
<dbReference type="AlphaFoldDB" id="A0A2U3Q2H1"/>
<dbReference type="KEGG" id="bvz:BRAD3257_4633"/>
<reference evidence="2 3" key="1">
    <citation type="submission" date="2018-03" db="EMBL/GenBank/DDBJ databases">
        <authorList>
            <person name="Gully D."/>
        </authorList>
    </citation>
    <scope>NUCLEOTIDE SEQUENCE [LARGE SCALE GENOMIC DNA]</scope>
    <source>
        <strain evidence="2">ORS3257</strain>
    </source>
</reference>
<organism evidence="2 3">
    <name type="scientific">Bradyrhizobium vignae</name>
    <dbReference type="NCBI Taxonomy" id="1549949"/>
    <lineage>
        <taxon>Bacteria</taxon>
        <taxon>Pseudomonadati</taxon>
        <taxon>Pseudomonadota</taxon>
        <taxon>Alphaproteobacteria</taxon>
        <taxon>Hyphomicrobiales</taxon>
        <taxon>Nitrobacteraceae</taxon>
        <taxon>Bradyrhizobium</taxon>
    </lineage>
</organism>
<proteinExistence type="predicted"/>
<accession>A0A2U3Q2H1</accession>
<gene>
    <name evidence="2" type="ORF">BRAD3257_4633</name>
</gene>
<feature type="region of interest" description="Disordered" evidence="1">
    <location>
        <begin position="34"/>
        <end position="63"/>
    </location>
</feature>
<dbReference type="EMBL" id="LS398110">
    <property type="protein sequence ID" value="SPP95614.1"/>
    <property type="molecule type" value="Genomic_DNA"/>
</dbReference>
<protein>
    <recommendedName>
        <fullName evidence="4">Porin</fullName>
    </recommendedName>
</protein>
<evidence type="ECO:0008006" key="4">
    <source>
        <dbReference type="Google" id="ProtNLM"/>
    </source>
</evidence>
<dbReference type="Proteomes" id="UP000246085">
    <property type="component" value="Chromosome BRAD3257"/>
</dbReference>
<sequence>MARSAGPGYKAVMRTPLLILISLLVTSATAAESLRLPPAERPQAGKETGKALPLAGTAGTARTGSCASYGPRFVLVEGTGTCVKIGGAISIDTTIRR</sequence>
<name>A0A2U3Q2H1_9BRAD</name>